<gene>
    <name evidence="9" type="ORF">GPUH_LOCUS18172</name>
</gene>
<dbReference type="InterPro" id="IPR015421">
    <property type="entry name" value="PyrdxlP-dep_Trfase_major"/>
</dbReference>
<dbReference type="GO" id="GO:0019343">
    <property type="term" value="P:cysteine biosynthetic process via cystathionine"/>
    <property type="evidence" value="ECO:0007669"/>
    <property type="project" value="TreeGrafter"/>
</dbReference>
<dbReference type="Pfam" id="PF01053">
    <property type="entry name" value="Cys_Met_Meta_PP"/>
    <property type="match status" value="1"/>
</dbReference>
<dbReference type="UniPathway" id="UPA00136">
    <property type="reaction ID" value="UER00202"/>
</dbReference>
<dbReference type="GO" id="GO:0004123">
    <property type="term" value="F:cystathionine gamma-lyase activity"/>
    <property type="evidence" value="ECO:0007669"/>
    <property type="project" value="TreeGrafter"/>
</dbReference>
<dbReference type="SUPFAM" id="SSF53383">
    <property type="entry name" value="PLP-dependent transferases"/>
    <property type="match status" value="1"/>
</dbReference>
<evidence type="ECO:0000313" key="11">
    <source>
        <dbReference type="WBParaSite" id="GPUH_0001819801-mRNA-1"/>
    </source>
</evidence>
<dbReference type="EMBL" id="UYRT01086323">
    <property type="protein sequence ID" value="VDN31190.1"/>
    <property type="molecule type" value="Genomic_DNA"/>
</dbReference>
<name>A0A183EB32_9BILA</name>
<keyword evidence="5 8" id="KW-0663">Pyridoxal phosphate</keyword>
<dbReference type="GO" id="GO:0019346">
    <property type="term" value="P:transsulfuration"/>
    <property type="evidence" value="ECO:0007669"/>
    <property type="project" value="InterPro"/>
</dbReference>
<evidence type="ECO:0000256" key="5">
    <source>
        <dbReference type="ARBA" id="ARBA00022898"/>
    </source>
</evidence>
<evidence type="ECO:0000313" key="9">
    <source>
        <dbReference type="EMBL" id="VDN31190.1"/>
    </source>
</evidence>
<evidence type="ECO:0000313" key="10">
    <source>
        <dbReference type="Proteomes" id="UP000271098"/>
    </source>
</evidence>
<organism evidence="11">
    <name type="scientific">Gongylonema pulchrum</name>
    <dbReference type="NCBI Taxonomy" id="637853"/>
    <lineage>
        <taxon>Eukaryota</taxon>
        <taxon>Metazoa</taxon>
        <taxon>Ecdysozoa</taxon>
        <taxon>Nematoda</taxon>
        <taxon>Chromadorea</taxon>
        <taxon>Rhabditida</taxon>
        <taxon>Spirurina</taxon>
        <taxon>Spiruromorpha</taxon>
        <taxon>Spiruroidea</taxon>
        <taxon>Gongylonematidae</taxon>
        <taxon>Gongylonema</taxon>
    </lineage>
</organism>
<keyword evidence="10" id="KW-1185">Reference proteome</keyword>
<keyword evidence="6" id="KW-0028">Amino-acid biosynthesis</keyword>
<evidence type="ECO:0000256" key="4">
    <source>
        <dbReference type="ARBA" id="ARBA00012085"/>
    </source>
</evidence>
<dbReference type="InterPro" id="IPR015424">
    <property type="entry name" value="PyrdxlP-dep_Trfase"/>
</dbReference>
<dbReference type="WBParaSite" id="GPUH_0001819801-mRNA-1">
    <property type="protein sequence ID" value="GPUH_0001819801-mRNA-1"/>
    <property type="gene ID" value="GPUH_0001819801"/>
</dbReference>
<reference evidence="11" key="1">
    <citation type="submission" date="2016-06" db="UniProtKB">
        <authorList>
            <consortium name="WormBaseParasite"/>
        </authorList>
    </citation>
    <scope>IDENTIFICATION</scope>
</reference>
<dbReference type="Gene3D" id="3.40.640.10">
    <property type="entry name" value="Type I PLP-dependent aspartate aminotransferase-like (Major domain)"/>
    <property type="match status" value="1"/>
</dbReference>
<evidence type="ECO:0000256" key="1">
    <source>
        <dbReference type="ARBA" id="ARBA00001933"/>
    </source>
</evidence>
<evidence type="ECO:0000256" key="7">
    <source>
        <dbReference type="ARBA" id="ARBA00029853"/>
    </source>
</evidence>
<dbReference type="GO" id="GO:0030170">
    <property type="term" value="F:pyridoxal phosphate binding"/>
    <property type="evidence" value="ECO:0007669"/>
    <property type="project" value="InterPro"/>
</dbReference>
<sequence>MSHQTHFPHFGTNAIHAGQEPEQWDMNQVIPPISLSTTYKQAYPGKPKKHDYSRAGNPTRDVLEKCLASLEDGEYCRVFATGMAACMAIANLLKSGDHVVCSDDVYGGTQRYFRKISIPHHGVDVTFADMTDAKVYMKALKSNTKIVWLESPSNPLMKVVDIAATVAAIRSFRTDIVVVVDNTFMSPYFQVTFYETFCFYSLPPLLQDRTLGPRAE</sequence>
<dbReference type="Proteomes" id="UP000271098">
    <property type="component" value="Unassembled WGS sequence"/>
</dbReference>
<proteinExistence type="inferred from homology"/>
<dbReference type="InterPro" id="IPR000277">
    <property type="entry name" value="Cys/Met-Metab_PyrdxlP-dep_enz"/>
</dbReference>
<dbReference type="AlphaFoldDB" id="A0A183EB32"/>
<keyword evidence="6" id="KW-0198">Cysteine biosynthesis</keyword>
<dbReference type="GO" id="GO:0005737">
    <property type="term" value="C:cytoplasm"/>
    <property type="evidence" value="ECO:0007669"/>
    <property type="project" value="TreeGrafter"/>
</dbReference>
<reference evidence="9 10" key="2">
    <citation type="submission" date="2018-11" db="EMBL/GenBank/DDBJ databases">
        <authorList>
            <consortium name="Pathogen Informatics"/>
        </authorList>
    </citation>
    <scope>NUCLEOTIDE SEQUENCE [LARGE SCALE GENOMIC DNA]</scope>
</reference>
<comment type="cofactor">
    <cofactor evidence="1 8">
        <name>pyridoxal 5'-phosphate</name>
        <dbReference type="ChEBI" id="CHEBI:597326"/>
    </cofactor>
</comment>
<accession>A0A183EB32</accession>
<protein>
    <recommendedName>
        <fullName evidence="4">cystathionine gamma-lyase</fullName>
        <ecNumber evidence="4">4.4.1.1</ecNumber>
    </recommendedName>
    <alternativeName>
        <fullName evidence="7">Gamma-cystathionase</fullName>
    </alternativeName>
</protein>
<evidence type="ECO:0000256" key="3">
    <source>
        <dbReference type="ARBA" id="ARBA00009077"/>
    </source>
</evidence>
<comment type="pathway">
    <text evidence="2">Amino-acid biosynthesis; L-cysteine biosynthesis; L-cysteine from L-homocysteine and L-serine: step 2/2.</text>
</comment>
<dbReference type="PANTHER" id="PTHR11808:SF15">
    <property type="entry name" value="CYSTATHIONINE GAMMA-LYASE"/>
    <property type="match status" value="1"/>
</dbReference>
<evidence type="ECO:0000256" key="2">
    <source>
        <dbReference type="ARBA" id="ARBA00005038"/>
    </source>
</evidence>
<comment type="similarity">
    <text evidence="3 8">Belongs to the trans-sulfuration enzymes family.</text>
</comment>
<dbReference type="PANTHER" id="PTHR11808">
    <property type="entry name" value="TRANS-SULFURATION ENZYME FAMILY MEMBER"/>
    <property type="match status" value="1"/>
</dbReference>
<evidence type="ECO:0000256" key="6">
    <source>
        <dbReference type="ARBA" id="ARBA00023192"/>
    </source>
</evidence>
<evidence type="ECO:0000256" key="8">
    <source>
        <dbReference type="RuleBase" id="RU362118"/>
    </source>
</evidence>
<dbReference type="EC" id="4.4.1.1" evidence="4"/>
<dbReference type="OrthoDB" id="5852746at2759"/>